<dbReference type="Gene3D" id="3.30.420.40">
    <property type="match status" value="2"/>
</dbReference>
<feature type="transmembrane region" description="Helical" evidence="1">
    <location>
        <begin position="71"/>
        <end position="89"/>
    </location>
</feature>
<dbReference type="Proteomes" id="UP000034805">
    <property type="component" value="Unassembled WGS sequence"/>
</dbReference>
<dbReference type="PANTHER" id="PTHR11937">
    <property type="entry name" value="ACTIN"/>
    <property type="match status" value="1"/>
</dbReference>
<dbReference type="AlphaFoldDB" id="A0A0P7T8H9"/>
<dbReference type="Pfam" id="PF00022">
    <property type="entry name" value="Actin"/>
    <property type="match status" value="1"/>
</dbReference>
<organism evidence="2 3">
    <name type="scientific">Scleropages formosus</name>
    <name type="common">Asian bonytongue</name>
    <name type="synonym">Osteoglossum formosum</name>
    <dbReference type="NCBI Taxonomy" id="113540"/>
    <lineage>
        <taxon>Eukaryota</taxon>
        <taxon>Metazoa</taxon>
        <taxon>Chordata</taxon>
        <taxon>Craniata</taxon>
        <taxon>Vertebrata</taxon>
        <taxon>Euteleostomi</taxon>
        <taxon>Actinopterygii</taxon>
        <taxon>Neopterygii</taxon>
        <taxon>Teleostei</taxon>
        <taxon>Osteoglossocephala</taxon>
        <taxon>Osteoglossomorpha</taxon>
        <taxon>Osteoglossiformes</taxon>
        <taxon>Osteoglossidae</taxon>
        <taxon>Scleropages</taxon>
    </lineage>
</organism>
<reference evidence="2 3" key="1">
    <citation type="submission" date="2015-08" db="EMBL/GenBank/DDBJ databases">
        <title>The genome of the Asian arowana (Scleropages formosus).</title>
        <authorList>
            <person name="Tan M.H."/>
            <person name="Gan H.M."/>
            <person name="Croft L.J."/>
            <person name="Austin C.M."/>
        </authorList>
    </citation>
    <scope>NUCLEOTIDE SEQUENCE [LARGE SCALE GENOMIC DNA]</scope>
    <source>
        <strain evidence="2">Aro1</strain>
    </source>
</reference>
<gene>
    <name evidence="2" type="ORF">Z043_125155</name>
</gene>
<evidence type="ECO:0000313" key="2">
    <source>
        <dbReference type="EMBL" id="KPP57149.1"/>
    </source>
</evidence>
<protein>
    <submittedName>
        <fullName evidence="2">Beta-actin-like</fullName>
    </submittedName>
</protein>
<evidence type="ECO:0000256" key="1">
    <source>
        <dbReference type="SAM" id="Phobius"/>
    </source>
</evidence>
<name>A0A0P7T8H9_SCLFO</name>
<comment type="caution">
    <text evidence="2">The sequence shown here is derived from an EMBL/GenBank/DDBJ whole genome shotgun (WGS) entry which is preliminary data.</text>
</comment>
<proteinExistence type="predicted"/>
<sequence length="111" mass="12651">MLTLTHPIERGIGTKLGRHGEGCLTKSVTISNEHLPAQSTMFPGFVDRMQKEVKCLAPHTMKVKALHKPSIWFGGSILASMSPFWHIWINKREYDDFEPFIVHRGCFCINL</sequence>
<dbReference type="InterPro" id="IPR043129">
    <property type="entry name" value="ATPase_NBD"/>
</dbReference>
<evidence type="ECO:0000313" key="3">
    <source>
        <dbReference type="Proteomes" id="UP000034805"/>
    </source>
</evidence>
<accession>A0A0P7T8H9</accession>
<keyword evidence="1" id="KW-1133">Transmembrane helix</keyword>
<dbReference type="InterPro" id="IPR004000">
    <property type="entry name" value="Actin"/>
</dbReference>
<keyword evidence="1" id="KW-0472">Membrane</keyword>
<dbReference type="SUPFAM" id="SSF53067">
    <property type="entry name" value="Actin-like ATPase domain"/>
    <property type="match status" value="1"/>
</dbReference>
<keyword evidence="1" id="KW-0812">Transmembrane</keyword>
<dbReference type="EMBL" id="JARO02017419">
    <property type="protein sequence ID" value="KPP57149.1"/>
    <property type="molecule type" value="Genomic_DNA"/>
</dbReference>